<dbReference type="Pfam" id="PF10486">
    <property type="entry name" value="PI3K_1B_p101"/>
    <property type="match status" value="3"/>
</dbReference>
<organism evidence="1 2">
    <name type="scientific">Lates calcarifer</name>
    <name type="common">Barramundi</name>
    <name type="synonym">Holocentrus calcarifer</name>
    <dbReference type="NCBI Taxonomy" id="8187"/>
    <lineage>
        <taxon>Eukaryota</taxon>
        <taxon>Metazoa</taxon>
        <taxon>Chordata</taxon>
        <taxon>Craniata</taxon>
        <taxon>Vertebrata</taxon>
        <taxon>Euteleostomi</taxon>
        <taxon>Actinopterygii</taxon>
        <taxon>Neopterygii</taxon>
        <taxon>Teleostei</taxon>
        <taxon>Neoteleostei</taxon>
        <taxon>Acanthomorphata</taxon>
        <taxon>Carangaria</taxon>
        <taxon>Carangaria incertae sedis</taxon>
        <taxon>Centropomidae</taxon>
        <taxon>Lates</taxon>
    </lineage>
</organism>
<dbReference type="GeneID" id="108898687"/>
<gene>
    <name evidence="2" type="primary">pik3r6b</name>
</gene>
<evidence type="ECO:0000313" key="2">
    <source>
        <dbReference type="RefSeq" id="XP_050929794.1"/>
    </source>
</evidence>
<dbReference type="GO" id="GO:0007186">
    <property type="term" value="P:G protein-coupled receptor signaling pathway"/>
    <property type="evidence" value="ECO:0007669"/>
    <property type="project" value="TreeGrafter"/>
</dbReference>
<sequence>MVDVTADGALAAMETSLHKDLQALLKGMNSRSGSLKGMLRWNLEKKIKTDPSCSVSLITVLVKELEKKLKRVGQNIHERPFSMHIIPMLHTLYYTALQSGFMIPTSLYKRVYKCLTNLLILPLPLSAVALSTLKSIKMEMTTPGSLYQRRIIAEQNLRNKHFTLQEKVFVLADPAVFSAPLEATVRAYLEVSSSFRDTPTIEKNLIIHVLQKGLGTACQSSRLAQALEALGDQMVAKHFDRVVLVMEQSIRHGAAGSAAYMNRLQHIHGDILTAVKDERTEEDYGSVCSRAVPFPEIKFHLWENEDDLWNLLANFTLRSHSSVDEEEREKRDSFQSEDSGIETYLKQSDFDDTEQPLVRKYGSAFSRRNAFKSTKSADKLSLMKEKIDTSPGSAPVLKEDRRCHTARVVIMGDDRVLGRLTRAYHSMRERESKCRVLTKKLNLQLYYIPVMDVEPLLSSPDSSCQEEGRLSLASLLGRVDPWYNSNINSLRTEISKLAHTNQNEPLEQNLLLLDTLCYYLRCGTHPVNLPLYSAKMTRSSCDVKSVVEEVFVSHLEADIPEFRHLKEKKKGPSASRKKSRVVVFGAVITVKYIKTSLSKREVVKGEAPMTCGVVVTSEPAAVTPGQDCLTVSFDSVNPEFSTKIQTQNISIKTMEHRTLSVCLDKDSRRIYTDVQRIEISPCLDPGCNIRSRFSIGDERELPLNKYLDKVLSLPINTFTGVTL</sequence>
<evidence type="ECO:0000313" key="1">
    <source>
        <dbReference type="Proteomes" id="UP000694890"/>
    </source>
</evidence>
<dbReference type="Proteomes" id="UP000694890">
    <property type="component" value="Linkage group LG11"/>
</dbReference>
<dbReference type="CTD" id="101886666"/>
<dbReference type="InterPro" id="IPR019522">
    <property type="entry name" value="PIK3R5/6"/>
</dbReference>
<dbReference type="AlphaFoldDB" id="A0AAJ8BDC0"/>
<accession>A0AAJ8BDC0</accession>
<name>A0AAJ8BDC0_LATCA</name>
<dbReference type="PANTHER" id="PTHR15593:SF1">
    <property type="entry name" value="PHOSPHOINOSITIDE 3-KINASE REGULATORY SUBUNIT 6"/>
    <property type="match status" value="1"/>
</dbReference>
<dbReference type="GO" id="GO:0046935">
    <property type="term" value="F:1-phosphatidylinositol-3-kinase regulator activity"/>
    <property type="evidence" value="ECO:0007669"/>
    <property type="project" value="InterPro"/>
</dbReference>
<dbReference type="RefSeq" id="XP_050929794.1">
    <property type="nucleotide sequence ID" value="XM_051073837.1"/>
</dbReference>
<reference evidence="2" key="1">
    <citation type="submission" date="2025-08" db="UniProtKB">
        <authorList>
            <consortium name="RefSeq"/>
        </authorList>
    </citation>
    <scope>IDENTIFICATION</scope>
    <source>
        <tissue evidence="2">Brain</tissue>
    </source>
</reference>
<protein>
    <submittedName>
        <fullName evidence="2">Phosphoinositide 3-kinase regulatory subunit 6 isoform X1</fullName>
    </submittedName>
</protein>
<dbReference type="KEGG" id="lcf:108898687"/>
<proteinExistence type="predicted"/>
<dbReference type="PANTHER" id="PTHR15593">
    <property type="entry name" value="PHOSPHATIDYLINOSITOL 3-KINASE REGULATORY SUBUNIT"/>
    <property type="match status" value="1"/>
</dbReference>
<dbReference type="GO" id="GO:0005944">
    <property type="term" value="C:phosphatidylinositol 3-kinase complex, class IB"/>
    <property type="evidence" value="ECO:0007669"/>
    <property type="project" value="InterPro"/>
</dbReference>